<evidence type="ECO:0000256" key="2">
    <source>
        <dbReference type="ARBA" id="ARBA00023315"/>
    </source>
</evidence>
<evidence type="ECO:0000313" key="5">
    <source>
        <dbReference type="Proteomes" id="UP001060123"/>
    </source>
</evidence>
<dbReference type="PANTHER" id="PTHR43877">
    <property type="entry name" value="AMINOALKYLPHOSPHONATE N-ACETYLTRANSFERASE-RELATED-RELATED"/>
    <property type="match status" value="1"/>
</dbReference>
<dbReference type="CDD" id="cd04301">
    <property type="entry name" value="NAT_SF"/>
    <property type="match status" value="1"/>
</dbReference>
<sequence length="178" mass="19957">MQLIETAADTTKAGDMIRKATERDIARIVEIRNSVSENRLSDPGKVTLDDLRWFIANPGIFVWEQDGEVQGFSAGDPCNGNIWALFVDDAYARRGIGTSLLASACSALMDAGYDRIWLTTDPGTRAEKLYRQAGWKTRHRCLIDTHSSMAFTHVFGLESIYHAWAVILKSFARMQEEP</sequence>
<reference evidence="4" key="1">
    <citation type="submission" date="2022-09" db="EMBL/GenBank/DDBJ databases">
        <title>Australian commercial rhizobial inoculants.</title>
        <authorList>
            <person name="Kohlmeier M.G."/>
            <person name="O'Hara G.W."/>
            <person name="Colombi E."/>
            <person name="Ramsay J.P."/>
            <person name="Terpolilli J."/>
        </authorList>
    </citation>
    <scope>NUCLEOTIDE SEQUENCE</scope>
    <source>
        <strain evidence="4">WSM1592</strain>
    </source>
</reference>
<dbReference type="InterPro" id="IPR000182">
    <property type="entry name" value="GNAT_dom"/>
</dbReference>
<evidence type="ECO:0000256" key="1">
    <source>
        <dbReference type="ARBA" id="ARBA00022679"/>
    </source>
</evidence>
<keyword evidence="5" id="KW-1185">Reference proteome</keyword>
<evidence type="ECO:0000259" key="3">
    <source>
        <dbReference type="PROSITE" id="PS51186"/>
    </source>
</evidence>
<name>A0ABY5XF36_RHISU</name>
<protein>
    <submittedName>
        <fullName evidence="4">GNAT family N-acetyltransferase</fullName>
    </submittedName>
</protein>
<dbReference type="PROSITE" id="PS51186">
    <property type="entry name" value="GNAT"/>
    <property type="match status" value="1"/>
</dbReference>
<keyword evidence="2" id="KW-0012">Acyltransferase</keyword>
<evidence type="ECO:0000313" key="4">
    <source>
        <dbReference type="EMBL" id="UWU13063.1"/>
    </source>
</evidence>
<dbReference type="PANTHER" id="PTHR43877:SF2">
    <property type="entry name" value="AMINOALKYLPHOSPHONATE N-ACETYLTRANSFERASE-RELATED"/>
    <property type="match status" value="1"/>
</dbReference>
<dbReference type="RefSeq" id="WP_260307373.1">
    <property type="nucleotide sequence ID" value="NZ_CP104143.1"/>
</dbReference>
<dbReference type="Pfam" id="PF00583">
    <property type="entry name" value="Acetyltransf_1"/>
    <property type="match status" value="1"/>
</dbReference>
<dbReference type="InterPro" id="IPR016181">
    <property type="entry name" value="Acyl_CoA_acyltransferase"/>
</dbReference>
<accession>A0ABY5XF36</accession>
<dbReference type="Proteomes" id="UP001060123">
    <property type="component" value="Chromosome"/>
</dbReference>
<organism evidence="4 5">
    <name type="scientific">Rhizobium sullae</name>
    <name type="common">Rhizobium hedysari</name>
    <dbReference type="NCBI Taxonomy" id="50338"/>
    <lineage>
        <taxon>Bacteria</taxon>
        <taxon>Pseudomonadati</taxon>
        <taxon>Pseudomonadota</taxon>
        <taxon>Alphaproteobacteria</taxon>
        <taxon>Hyphomicrobiales</taxon>
        <taxon>Rhizobiaceae</taxon>
        <taxon>Rhizobium/Agrobacterium group</taxon>
        <taxon>Rhizobium</taxon>
    </lineage>
</organism>
<feature type="domain" description="N-acetyltransferase" evidence="3">
    <location>
        <begin position="15"/>
        <end position="154"/>
    </location>
</feature>
<proteinExistence type="predicted"/>
<dbReference type="InterPro" id="IPR050832">
    <property type="entry name" value="Bact_Acetyltransf"/>
</dbReference>
<dbReference type="SUPFAM" id="SSF55729">
    <property type="entry name" value="Acyl-CoA N-acyltransferases (Nat)"/>
    <property type="match status" value="1"/>
</dbReference>
<keyword evidence="1" id="KW-0808">Transferase</keyword>
<dbReference type="Gene3D" id="3.40.630.30">
    <property type="match status" value="1"/>
</dbReference>
<dbReference type="EMBL" id="CP104143">
    <property type="protein sequence ID" value="UWU13063.1"/>
    <property type="molecule type" value="Genomic_DNA"/>
</dbReference>
<gene>
    <name evidence="4" type="ORF">N2599_12915</name>
</gene>